<keyword evidence="7" id="KW-1185">Reference proteome</keyword>
<gene>
    <name evidence="6" type="ORF">HMPREF1544_02589</name>
</gene>
<reference evidence="7" key="1">
    <citation type="submission" date="2013-05" db="EMBL/GenBank/DDBJ databases">
        <title>The Genome sequence of Mucor circinelloides f. circinelloides 1006PhL.</title>
        <authorList>
            <consortium name="The Broad Institute Genomics Platform"/>
            <person name="Cuomo C."/>
            <person name="Earl A."/>
            <person name="Findley K."/>
            <person name="Lee S.C."/>
            <person name="Walker B."/>
            <person name="Young S."/>
            <person name="Zeng Q."/>
            <person name="Gargeya S."/>
            <person name="Fitzgerald M."/>
            <person name="Haas B."/>
            <person name="Abouelleil A."/>
            <person name="Allen A.W."/>
            <person name="Alvarado L."/>
            <person name="Arachchi H.M."/>
            <person name="Berlin A.M."/>
            <person name="Chapman S.B."/>
            <person name="Gainer-Dewar J."/>
            <person name="Goldberg J."/>
            <person name="Griggs A."/>
            <person name="Gujja S."/>
            <person name="Hansen M."/>
            <person name="Howarth C."/>
            <person name="Imamovic A."/>
            <person name="Ireland A."/>
            <person name="Larimer J."/>
            <person name="McCowan C."/>
            <person name="Murphy C."/>
            <person name="Pearson M."/>
            <person name="Poon T.W."/>
            <person name="Priest M."/>
            <person name="Roberts A."/>
            <person name="Saif S."/>
            <person name="Shea T."/>
            <person name="Sisk P."/>
            <person name="Sykes S."/>
            <person name="Wortman J."/>
            <person name="Nusbaum C."/>
            <person name="Birren B."/>
        </authorList>
    </citation>
    <scope>NUCLEOTIDE SEQUENCE [LARGE SCALE GENOMIC DNA]</scope>
    <source>
        <strain evidence="7">1006PhL</strain>
    </source>
</reference>
<evidence type="ECO:0000256" key="1">
    <source>
        <dbReference type="ARBA" id="ARBA00004496"/>
    </source>
</evidence>
<feature type="compositionally biased region" description="Basic and acidic residues" evidence="4">
    <location>
        <begin position="37"/>
        <end position="55"/>
    </location>
</feature>
<dbReference type="OMA" id="QERTEIM"/>
<keyword evidence="3" id="KW-0175">Coiled coil</keyword>
<evidence type="ECO:0000256" key="4">
    <source>
        <dbReference type="SAM" id="MobiDB-lite"/>
    </source>
</evidence>
<dbReference type="Pfam" id="PF07989">
    <property type="entry name" value="Cnn_1N"/>
    <property type="match status" value="1"/>
</dbReference>
<evidence type="ECO:0000259" key="5">
    <source>
        <dbReference type="Pfam" id="PF07989"/>
    </source>
</evidence>
<evidence type="ECO:0000256" key="2">
    <source>
        <dbReference type="ARBA" id="ARBA00022490"/>
    </source>
</evidence>
<dbReference type="InParanoid" id="S2KDV8"/>
<keyword evidence="2" id="KW-0963">Cytoplasm</keyword>
<sequence length="706" mass="82992">MNRFDDEMSTTNVSLIDDVHTSRPFMASPLSISSKKPATEREHVAESPTLKPKDYLRNGSLALKHQENASSDPSSLNTMDGLKKENFDLRLSLYFYEQRLNDMSSDSIDQALKENVSLKVTIQKLTQELKKYKNIILELNQGLDILKNQPCTKQHGMTEQEREEFERVKLDADQIHDENDNLSRLLAEVTSENVRLRSTIRSRNTSSTTDMSSSNNSANSSSEDYQELSRKYRQAKLKIEEQQRIIQQSNRYNNTSNNSQTDEHSLKAMLSERDAVIAKNTKINRQLENELQLEKERNNSMALEVQEKKKQIHSLKLELDQYNRNLHETKQQLRNKAIECDQLLEENEDLRVNNENMGTLIDNYRRLEDENDELANEIQDREQEIEALEAEVVKLLSHLEKKENERGRDTQESDERILQLEEEIDMLKNELKSVNESHDNDIEAFEDHVSKTQDEIKKKDQEIKSVLLELEESKRECEELLEKQYNELIVTIRDREVRMATLEGNFEQKTDTMQREKELMHEEMEELQGRVRELEDQLQQNHNVSQDNEYQQALEAKLKETKREQRKASEQLVKQTEQVRLLKQKLISSTQKNALLNSLLDQNKKSEHNDRADKYTVLSKLNHELRQELEDRDRHLDLEKKRCQEQDEIIHQLKKQLERRETMLTNSLLARDTLKEQGEFMENILYEQATGGHSFRDRTDSAMSSF</sequence>
<feature type="coiled-coil region" evidence="3">
    <location>
        <begin position="277"/>
        <end position="585"/>
    </location>
</feature>
<dbReference type="GO" id="GO:0005200">
    <property type="term" value="F:structural constituent of cytoskeleton"/>
    <property type="evidence" value="ECO:0007669"/>
    <property type="project" value="TreeGrafter"/>
</dbReference>
<name>S2KDV8_MUCC1</name>
<evidence type="ECO:0000313" key="7">
    <source>
        <dbReference type="Proteomes" id="UP000014254"/>
    </source>
</evidence>
<dbReference type="eggNOG" id="ENOG502T98H">
    <property type="taxonomic scope" value="Eukaryota"/>
</dbReference>
<dbReference type="OrthoDB" id="10255000at2759"/>
<evidence type="ECO:0000313" key="6">
    <source>
        <dbReference type="EMBL" id="EPB90530.1"/>
    </source>
</evidence>
<dbReference type="EMBL" id="KE123919">
    <property type="protein sequence ID" value="EPB90530.1"/>
    <property type="molecule type" value="Genomic_DNA"/>
</dbReference>
<comment type="subcellular location">
    <subcellularLocation>
        <location evidence="1">Cytoplasm</location>
    </subcellularLocation>
</comment>
<dbReference type="PANTHER" id="PTHR47357">
    <property type="entry name" value="COP1-INTERACTIVE PROTEIN 1"/>
    <property type="match status" value="1"/>
</dbReference>
<organism evidence="6 7">
    <name type="scientific">Mucor circinelloides f. circinelloides (strain 1006PhL)</name>
    <name type="common">Mucormycosis agent</name>
    <name type="synonym">Calyptromyces circinelloides</name>
    <dbReference type="NCBI Taxonomy" id="1220926"/>
    <lineage>
        <taxon>Eukaryota</taxon>
        <taxon>Fungi</taxon>
        <taxon>Fungi incertae sedis</taxon>
        <taxon>Mucoromycota</taxon>
        <taxon>Mucoromycotina</taxon>
        <taxon>Mucoromycetes</taxon>
        <taxon>Mucorales</taxon>
        <taxon>Mucorineae</taxon>
        <taxon>Mucoraceae</taxon>
        <taxon>Mucor</taxon>
    </lineage>
</organism>
<feature type="region of interest" description="Disordered" evidence="4">
    <location>
        <begin position="27"/>
        <end position="55"/>
    </location>
</feature>
<dbReference type="STRING" id="1220926.S2KDV8"/>
<dbReference type="PANTHER" id="PTHR47357:SF1">
    <property type="entry name" value="SPINDLE POLE BODY COMPONENT 110"/>
    <property type="match status" value="1"/>
</dbReference>
<accession>S2KDV8</accession>
<feature type="region of interest" description="Disordered" evidence="4">
    <location>
        <begin position="197"/>
        <end position="228"/>
    </location>
</feature>
<dbReference type="InterPro" id="IPR012943">
    <property type="entry name" value="Cnn_1N"/>
</dbReference>
<proteinExistence type="predicted"/>
<feature type="domain" description="Centrosomin N-terminal motif 1" evidence="5">
    <location>
        <begin position="77"/>
        <end position="141"/>
    </location>
</feature>
<feature type="coiled-coil region" evidence="3">
    <location>
        <begin position="626"/>
        <end position="656"/>
    </location>
</feature>
<dbReference type="VEuPathDB" id="FungiDB:HMPREF1544_02589"/>
<dbReference type="GO" id="GO:0005815">
    <property type="term" value="C:microtubule organizing center"/>
    <property type="evidence" value="ECO:0007669"/>
    <property type="project" value="InterPro"/>
</dbReference>
<protein>
    <recommendedName>
        <fullName evidence="5">Centrosomin N-terminal motif 1 domain-containing protein</fullName>
    </recommendedName>
</protein>
<dbReference type="Proteomes" id="UP000014254">
    <property type="component" value="Unassembled WGS sequence"/>
</dbReference>
<feature type="coiled-coil region" evidence="3">
    <location>
        <begin position="108"/>
        <end position="192"/>
    </location>
</feature>
<dbReference type="GO" id="GO:0005737">
    <property type="term" value="C:cytoplasm"/>
    <property type="evidence" value="ECO:0007669"/>
    <property type="project" value="UniProtKB-SubCell"/>
</dbReference>
<feature type="compositionally biased region" description="Low complexity" evidence="4">
    <location>
        <begin position="197"/>
        <end position="222"/>
    </location>
</feature>
<evidence type="ECO:0000256" key="3">
    <source>
        <dbReference type="SAM" id="Coils"/>
    </source>
</evidence>
<dbReference type="AlphaFoldDB" id="S2KDV8"/>